<proteinExistence type="predicted"/>
<accession>A0A2H0R650</accession>
<dbReference type="InterPro" id="IPR029063">
    <property type="entry name" value="SAM-dependent_MTases_sf"/>
</dbReference>
<feature type="domain" description="Methyltransferase type 11" evidence="1">
    <location>
        <begin position="64"/>
        <end position="151"/>
    </location>
</feature>
<dbReference type="Gene3D" id="3.40.50.150">
    <property type="entry name" value="Vaccinia Virus protein VP39"/>
    <property type="match status" value="1"/>
</dbReference>
<dbReference type="CDD" id="cd02440">
    <property type="entry name" value="AdoMet_MTases"/>
    <property type="match status" value="1"/>
</dbReference>
<dbReference type="EMBL" id="PCXP01000019">
    <property type="protein sequence ID" value="PIR41816.1"/>
    <property type="molecule type" value="Genomic_DNA"/>
</dbReference>
<dbReference type="InterPro" id="IPR013216">
    <property type="entry name" value="Methyltransf_11"/>
</dbReference>
<evidence type="ECO:0000313" key="2">
    <source>
        <dbReference type="EMBL" id="PIR41816.1"/>
    </source>
</evidence>
<dbReference type="Proteomes" id="UP000230208">
    <property type="component" value="Unassembled WGS sequence"/>
</dbReference>
<dbReference type="PANTHER" id="PTHR43861">
    <property type="entry name" value="TRANS-ACONITATE 2-METHYLTRANSFERASE-RELATED"/>
    <property type="match status" value="1"/>
</dbReference>
<sequence length="242" mass="28497">MISNYRVENKFTIDDVRSFWDKVADIYEPTNKNVGYVHYQRFEKTIEYGNIQHGSNILNIWSRTGNLIPYLRKIPNLTIYNREVSPAMARLARRKFPNEDFKLTDLENLEEFPDNTFNRVISLETLEHAPKPLSFLKELRRILKPGGLLIMSLPPKGFEIPTKIYELFFQNHGEGPHRFLWPKEVKSMLKNTKLTLIKHKPHIILPLMNDRAERLSEKILTGLFGRTPISNFGVRHFYICKK</sequence>
<dbReference type="Pfam" id="PF08241">
    <property type="entry name" value="Methyltransf_11"/>
    <property type="match status" value="1"/>
</dbReference>
<name>A0A2H0R650_9BACT</name>
<dbReference type="GO" id="GO:0008757">
    <property type="term" value="F:S-adenosylmethionine-dependent methyltransferase activity"/>
    <property type="evidence" value="ECO:0007669"/>
    <property type="project" value="InterPro"/>
</dbReference>
<protein>
    <recommendedName>
        <fullName evidence="1">Methyltransferase type 11 domain-containing protein</fullName>
    </recommendedName>
</protein>
<dbReference type="AlphaFoldDB" id="A0A2H0R650"/>
<evidence type="ECO:0000259" key="1">
    <source>
        <dbReference type="Pfam" id="PF08241"/>
    </source>
</evidence>
<dbReference type="SUPFAM" id="SSF53335">
    <property type="entry name" value="S-adenosyl-L-methionine-dependent methyltransferases"/>
    <property type="match status" value="1"/>
</dbReference>
<dbReference type="PANTHER" id="PTHR43861:SF6">
    <property type="entry name" value="METHYLTRANSFERASE TYPE 11"/>
    <property type="match status" value="1"/>
</dbReference>
<comment type="caution">
    <text evidence="2">The sequence shown here is derived from an EMBL/GenBank/DDBJ whole genome shotgun (WGS) entry which is preliminary data.</text>
</comment>
<reference evidence="2 3" key="1">
    <citation type="submission" date="2017-09" db="EMBL/GenBank/DDBJ databases">
        <title>Depth-based differentiation of microbial function through sediment-hosted aquifers and enrichment of novel symbionts in the deep terrestrial subsurface.</title>
        <authorList>
            <person name="Probst A.J."/>
            <person name="Ladd B."/>
            <person name="Jarett J.K."/>
            <person name="Geller-Mcgrath D.E."/>
            <person name="Sieber C.M."/>
            <person name="Emerson J.B."/>
            <person name="Anantharaman K."/>
            <person name="Thomas B.C."/>
            <person name="Malmstrom R."/>
            <person name="Stieglmeier M."/>
            <person name="Klingl A."/>
            <person name="Woyke T."/>
            <person name="Ryan C.M."/>
            <person name="Banfield J.F."/>
        </authorList>
    </citation>
    <scope>NUCLEOTIDE SEQUENCE [LARGE SCALE GENOMIC DNA]</scope>
    <source>
        <strain evidence="2">CG10_big_fil_rev_8_21_14_0_10_37_15</strain>
    </source>
</reference>
<evidence type="ECO:0000313" key="3">
    <source>
        <dbReference type="Proteomes" id="UP000230208"/>
    </source>
</evidence>
<organism evidence="2 3">
    <name type="scientific">Candidatus Yanofskybacteria bacterium CG10_big_fil_rev_8_21_14_0_10_37_15</name>
    <dbReference type="NCBI Taxonomy" id="1975097"/>
    <lineage>
        <taxon>Bacteria</taxon>
        <taxon>Candidatus Yanofskyibacteriota</taxon>
    </lineage>
</organism>
<gene>
    <name evidence="2" type="ORF">COV30_01330</name>
</gene>